<protein>
    <submittedName>
        <fullName evidence="2">Uncharacterized protein</fullName>
    </submittedName>
</protein>
<accession>A0AAF0QB67</accession>
<feature type="region of interest" description="Disordered" evidence="1">
    <location>
        <begin position="91"/>
        <end position="112"/>
    </location>
</feature>
<organism evidence="2 3">
    <name type="scientific">Solanum verrucosum</name>
    <dbReference type="NCBI Taxonomy" id="315347"/>
    <lineage>
        <taxon>Eukaryota</taxon>
        <taxon>Viridiplantae</taxon>
        <taxon>Streptophyta</taxon>
        <taxon>Embryophyta</taxon>
        <taxon>Tracheophyta</taxon>
        <taxon>Spermatophyta</taxon>
        <taxon>Magnoliopsida</taxon>
        <taxon>eudicotyledons</taxon>
        <taxon>Gunneridae</taxon>
        <taxon>Pentapetalae</taxon>
        <taxon>asterids</taxon>
        <taxon>lamiids</taxon>
        <taxon>Solanales</taxon>
        <taxon>Solanaceae</taxon>
        <taxon>Solanoideae</taxon>
        <taxon>Solaneae</taxon>
        <taxon>Solanum</taxon>
    </lineage>
</organism>
<sequence length="112" mass="12052">MLAQANNQLLSVMILQLLKEFNKLEKAGEEAGEKAGGDEVMILQLLQEGNKQEEPGITGERVVTPAVFKCATPTNIDIGYKPRGLKWKGKDAVATPQLQRMSKSKGGGSANV</sequence>
<keyword evidence="3" id="KW-1185">Reference proteome</keyword>
<dbReference type="EMBL" id="CP133614">
    <property type="protein sequence ID" value="WMV19742.1"/>
    <property type="molecule type" value="Genomic_DNA"/>
</dbReference>
<gene>
    <name evidence="2" type="ORF">MTR67_013127</name>
</gene>
<dbReference type="Proteomes" id="UP001234989">
    <property type="component" value="Chromosome 3"/>
</dbReference>
<proteinExistence type="predicted"/>
<evidence type="ECO:0000313" key="3">
    <source>
        <dbReference type="Proteomes" id="UP001234989"/>
    </source>
</evidence>
<evidence type="ECO:0000313" key="2">
    <source>
        <dbReference type="EMBL" id="WMV19742.1"/>
    </source>
</evidence>
<name>A0AAF0QB67_SOLVR</name>
<reference evidence="2" key="1">
    <citation type="submission" date="2023-08" db="EMBL/GenBank/DDBJ databases">
        <title>A de novo genome assembly of Solanum verrucosum Schlechtendal, a Mexican diploid species geographically isolated from the other diploid A-genome species in potato relatives.</title>
        <authorList>
            <person name="Hosaka K."/>
        </authorList>
    </citation>
    <scope>NUCLEOTIDE SEQUENCE</scope>
    <source>
        <tissue evidence="2">Young leaves</tissue>
    </source>
</reference>
<evidence type="ECO:0000256" key="1">
    <source>
        <dbReference type="SAM" id="MobiDB-lite"/>
    </source>
</evidence>
<dbReference type="AlphaFoldDB" id="A0AAF0QB67"/>